<protein>
    <submittedName>
        <fullName evidence="3">Non-canonical non-ribosomal peptide synthetase FUB8</fullName>
    </submittedName>
</protein>
<dbReference type="PANTHER" id="PTHR43439">
    <property type="entry name" value="PHENYLACETATE-COENZYME A LIGASE"/>
    <property type="match status" value="1"/>
</dbReference>
<reference evidence="3" key="1">
    <citation type="submission" date="2021-12" db="EMBL/GenBank/DDBJ databases">
        <authorList>
            <person name="Zaccaron A."/>
            <person name="Stergiopoulos I."/>
        </authorList>
    </citation>
    <scope>NUCLEOTIDE SEQUENCE</scope>
    <source>
        <strain evidence="3">Race5_Kim</strain>
    </source>
</reference>
<name>A0A9Q8LG83_PASFU</name>
<dbReference type="Proteomes" id="UP000756132">
    <property type="component" value="Chromosome 4"/>
</dbReference>
<dbReference type="Gene3D" id="3.40.50.12780">
    <property type="entry name" value="N-terminal domain of ligase-like"/>
    <property type="match status" value="1"/>
</dbReference>
<proteinExistence type="predicted"/>
<dbReference type="PROSITE" id="PS00455">
    <property type="entry name" value="AMP_BINDING"/>
    <property type="match status" value="1"/>
</dbReference>
<keyword evidence="2" id="KW-0597">Phosphoprotein</keyword>
<keyword evidence="1" id="KW-0596">Phosphopantetheine</keyword>
<gene>
    <name evidence="3" type="ORF">CLAFUR5_05365</name>
</gene>
<evidence type="ECO:0000313" key="4">
    <source>
        <dbReference type="Proteomes" id="UP000756132"/>
    </source>
</evidence>
<dbReference type="InterPro" id="IPR042099">
    <property type="entry name" value="ANL_N_sf"/>
</dbReference>
<dbReference type="RefSeq" id="XP_047761248.1">
    <property type="nucleotide sequence ID" value="XM_047904513.1"/>
</dbReference>
<dbReference type="Pfam" id="PF23562">
    <property type="entry name" value="AMP-binding_C_3"/>
    <property type="match status" value="1"/>
</dbReference>
<dbReference type="EMBL" id="CP090166">
    <property type="protein sequence ID" value="UJO16882.1"/>
    <property type="molecule type" value="Genomic_DNA"/>
</dbReference>
<dbReference type="AlphaFoldDB" id="A0A9Q8LG83"/>
<dbReference type="InterPro" id="IPR020845">
    <property type="entry name" value="AMP-binding_CS"/>
</dbReference>
<dbReference type="KEGG" id="ffu:CLAFUR5_05365"/>
<evidence type="ECO:0000256" key="1">
    <source>
        <dbReference type="ARBA" id="ARBA00022450"/>
    </source>
</evidence>
<dbReference type="PANTHER" id="PTHR43439:SF2">
    <property type="entry name" value="ENZYME, PUTATIVE (JCVI)-RELATED"/>
    <property type="match status" value="1"/>
</dbReference>
<dbReference type="SUPFAM" id="SSF56801">
    <property type="entry name" value="Acetyl-CoA synthetase-like"/>
    <property type="match status" value="1"/>
</dbReference>
<dbReference type="OrthoDB" id="429813at2759"/>
<evidence type="ECO:0000256" key="2">
    <source>
        <dbReference type="ARBA" id="ARBA00022553"/>
    </source>
</evidence>
<accession>A0A9Q8LG83</accession>
<organism evidence="3 4">
    <name type="scientific">Passalora fulva</name>
    <name type="common">Tomato leaf mold</name>
    <name type="synonym">Cladosporium fulvum</name>
    <dbReference type="NCBI Taxonomy" id="5499"/>
    <lineage>
        <taxon>Eukaryota</taxon>
        <taxon>Fungi</taxon>
        <taxon>Dikarya</taxon>
        <taxon>Ascomycota</taxon>
        <taxon>Pezizomycotina</taxon>
        <taxon>Dothideomycetes</taxon>
        <taxon>Dothideomycetidae</taxon>
        <taxon>Mycosphaerellales</taxon>
        <taxon>Mycosphaerellaceae</taxon>
        <taxon>Fulvia</taxon>
    </lineage>
</organism>
<dbReference type="OMA" id="DYVYLAH"/>
<evidence type="ECO:0000313" key="3">
    <source>
        <dbReference type="EMBL" id="UJO16882.1"/>
    </source>
</evidence>
<sequence length="558" mass="62677">MDDIPSEKRLPASVISHRANSTPDMVVVLLPKGQALEDDFFGLTYRRLNYAVDNVAFWLDSVLSQGKKVGYESESQWSTIVYAGSNDDRYVLLLYAVGKTNRKAGSLLFPSSGGRWLTGTQPMVITLPTNPKDSLIKLLNAQGVKTALASRVPISPVKDAMDHILGGQVLDMPPLSTFLDAIPPSTYPYDREWSKTRNDTWLVMQSSGTTGDPKPVTQTKTFIDAYADMIAARNKGDNLQLAYPVVLRDCHAPLLWPLSWGAGIFAAGMFPLVSITITTLIPPTMPSPMTPEYVKDVMRLELAKEPSALEGSKNYDWVSYAGAPLDNDTGDLIAKHTRIQSIIASTEAGIYPLLLNSPSDCKYHRLHPTLHGWLLVHFQDELYELCIRKAGENEWRPAFTMDKRNPDLLQVFHTKDLCRIVPGRQGFWDFCGRTDDFVELVTDEVQWDKYRTHHRSPSRRQSMPALHLSSDEVIERIWPAIEAANKTLIEQAELGKKVVLITREDAPTARLAKGTINRRATLKVYEGEIEELYWKYIQSALLDSTKTPGLVNRVRPYF</sequence>
<reference evidence="3" key="2">
    <citation type="journal article" date="2022" name="Microb. Genom.">
        <title>A chromosome-scale genome assembly of the tomato pathogen Cladosporium fulvum reveals a compartmentalized genome architecture and the presence of a dispensable chromosome.</title>
        <authorList>
            <person name="Zaccaron A.Z."/>
            <person name="Chen L.H."/>
            <person name="Samaras A."/>
            <person name="Stergiopoulos I."/>
        </authorList>
    </citation>
    <scope>NUCLEOTIDE SEQUENCE</scope>
    <source>
        <strain evidence="3">Race5_Kim</strain>
    </source>
</reference>
<dbReference type="GeneID" id="71985243"/>
<dbReference type="InterPro" id="IPR051414">
    <property type="entry name" value="Adenylate-forming_Reductase"/>
</dbReference>
<keyword evidence="4" id="KW-1185">Reference proteome</keyword>